<dbReference type="AlphaFoldDB" id="A0A6B0RIJ1"/>
<evidence type="ECO:0000256" key="1">
    <source>
        <dbReference type="SAM" id="MobiDB-lite"/>
    </source>
</evidence>
<name>A0A6B0RIJ1_9CETA</name>
<dbReference type="EMBL" id="VBQZ03000046">
    <property type="protein sequence ID" value="MXQ88527.1"/>
    <property type="molecule type" value="Genomic_DNA"/>
</dbReference>
<feature type="compositionally biased region" description="Polar residues" evidence="1">
    <location>
        <begin position="27"/>
        <end position="40"/>
    </location>
</feature>
<organism evidence="2 3">
    <name type="scientific">Bos mutus</name>
    <name type="common">wild yak</name>
    <dbReference type="NCBI Taxonomy" id="72004"/>
    <lineage>
        <taxon>Eukaryota</taxon>
        <taxon>Metazoa</taxon>
        <taxon>Chordata</taxon>
        <taxon>Craniata</taxon>
        <taxon>Vertebrata</taxon>
        <taxon>Euteleostomi</taxon>
        <taxon>Mammalia</taxon>
        <taxon>Eutheria</taxon>
        <taxon>Laurasiatheria</taxon>
        <taxon>Artiodactyla</taxon>
        <taxon>Ruminantia</taxon>
        <taxon>Pecora</taxon>
        <taxon>Bovidae</taxon>
        <taxon>Bovinae</taxon>
        <taxon>Bos</taxon>
    </lineage>
</organism>
<gene>
    <name evidence="2" type="ORF">E5288_WYG006681</name>
</gene>
<evidence type="ECO:0000313" key="2">
    <source>
        <dbReference type="EMBL" id="MXQ88527.1"/>
    </source>
</evidence>
<reference evidence="2" key="1">
    <citation type="submission" date="2019-10" db="EMBL/GenBank/DDBJ databases">
        <title>The sequence and de novo assembly of the wild yak genome.</title>
        <authorList>
            <person name="Liu Y."/>
        </authorList>
    </citation>
    <scope>NUCLEOTIDE SEQUENCE [LARGE SCALE GENOMIC DNA]</scope>
    <source>
        <strain evidence="2">WY2019</strain>
    </source>
</reference>
<evidence type="ECO:0000313" key="3">
    <source>
        <dbReference type="Proteomes" id="UP000322234"/>
    </source>
</evidence>
<proteinExistence type="predicted"/>
<comment type="caution">
    <text evidence="2">The sequence shown here is derived from an EMBL/GenBank/DDBJ whole genome shotgun (WGS) entry which is preliminary data.</text>
</comment>
<keyword evidence="3" id="KW-1185">Reference proteome</keyword>
<sequence>MDRLRLWPLRGSHPLRPLPASPGVRSVRTQPHTSEVSEQVANGFLRTSDHKNARKPASHEGTAGKSAGSTLSFISFTDRCPEMRNPNGGQGEAYIVPESRSPPCSLTPRGCSIAGHGYVICKNKIITISLLVKIFTLKSNGAAADEK</sequence>
<dbReference type="Proteomes" id="UP000322234">
    <property type="component" value="Unassembled WGS sequence"/>
</dbReference>
<protein>
    <submittedName>
        <fullName evidence="2">Uncharacterized protein</fullName>
    </submittedName>
</protein>
<feature type="region of interest" description="Disordered" evidence="1">
    <location>
        <begin position="1"/>
        <end position="70"/>
    </location>
</feature>
<accession>A0A6B0RIJ1</accession>